<sequence length="92" mass="10052">MCGTFSFFILRLQTFGYFVPCVNGHILTQIVVFITDIAEMCGTFSNFSVPSLQMAGCFVPPCRNGHILTQSVVFITDTVGMCGPTGYFVPNP</sequence>
<dbReference type="EMBL" id="JACVVK020000028">
    <property type="protein sequence ID" value="KAK7502004.1"/>
    <property type="molecule type" value="Genomic_DNA"/>
</dbReference>
<dbReference type="Proteomes" id="UP001519460">
    <property type="component" value="Unassembled WGS sequence"/>
</dbReference>
<proteinExistence type="predicted"/>
<organism evidence="2 3">
    <name type="scientific">Batillaria attramentaria</name>
    <dbReference type="NCBI Taxonomy" id="370345"/>
    <lineage>
        <taxon>Eukaryota</taxon>
        <taxon>Metazoa</taxon>
        <taxon>Spiralia</taxon>
        <taxon>Lophotrochozoa</taxon>
        <taxon>Mollusca</taxon>
        <taxon>Gastropoda</taxon>
        <taxon>Caenogastropoda</taxon>
        <taxon>Sorbeoconcha</taxon>
        <taxon>Cerithioidea</taxon>
        <taxon>Batillariidae</taxon>
        <taxon>Batillaria</taxon>
    </lineage>
</organism>
<name>A0ABD0LR26_9CAEN</name>
<evidence type="ECO:0000313" key="2">
    <source>
        <dbReference type="EMBL" id="KAK7502004.1"/>
    </source>
</evidence>
<comment type="caution">
    <text evidence="2">The sequence shown here is derived from an EMBL/GenBank/DDBJ whole genome shotgun (WGS) entry which is preliminary data.</text>
</comment>
<accession>A0ABD0LR26</accession>
<protein>
    <recommendedName>
        <fullName evidence="4">Secreted protein</fullName>
    </recommendedName>
</protein>
<feature type="chain" id="PRO_5044818112" description="Secreted protein" evidence="1">
    <location>
        <begin position="25"/>
        <end position="92"/>
    </location>
</feature>
<dbReference type="AlphaFoldDB" id="A0ABD0LR26"/>
<reference evidence="2 3" key="1">
    <citation type="journal article" date="2023" name="Sci. Data">
        <title>Genome assembly of the Korean intertidal mud-creeper Batillaria attramentaria.</title>
        <authorList>
            <person name="Patra A.K."/>
            <person name="Ho P.T."/>
            <person name="Jun S."/>
            <person name="Lee S.J."/>
            <person name="Kim Y."/>
            <person name="Won Y.J."/>
        </authorList>
    </citation>
    <scope>NUCLEOTIDE SEQUENCE [LARGE SCALE GENOMIC DNA]</scope>
    <source>
        <strain evidence="2">Wonlab-2016</strain>
    </source>
</reference>
<gene>
    <name evidence="2" type="ORF">BaRGS_00006756</name>
</gene>
<keyword evidence="1" id="KW-0732">Signal</keyword>
<keyword evidence="3" id="KW-1185">Reference proteome</keyword>
<evidence type="ECO:0000313" key="3">
    <source>
        <dbReference type="Proteomes" id="UP001519460"/>
    </source>
</evidence>
<evidence type="ECO:0008006" key="4">
    <source>
        <dbReference type="Google" id="ProtNLM"/>
    </source>
</evidence>
<evidence type="ECO:0000256" key="1">
    <source>
        <dbReference type="SAM" id="SignalP"/>
    </source>
</evidence>
<feature type="signal peptide" evidence="1">
    <location>
        <begin position="1"/>
        <end position="24"/>
    </location>
</feature>